<reference evidence="10" key="1">
    <citation type="submission" date="2017-04" db="EMBL/GenBank/DDBJ databases">
        <authorList>
            <person name="Afonso C.L."/>
            <person name="Miller P.J."/>
            <person name="Scott M.A."/>
            <person name="Spackman E."/>
            <person name="Goraichik I."/>
            <person name="Dimitrov K.M."/>
            <person name="Suarez D.L."/>
            <person name="Swayne D.E."/>
        </authorList>
    </citation>
    <scope>NUCLEOTIDE SEQUENCE [LARGE SCALE GENOMIC DNA]</scope>
    <source>
        <strain evidence="10">FDF-1</strain>
    </source>
</reference>
<dbReference type="GO" id="GO:0003963">
    <property type="term" value="F:RNA-3'-phosphate cyclase activity"/>
    <property type="evidence" value="ECO:0007669"/>
    <property type="project" value="UniProtKB-UniRule"/>
</dbReference>
<proteinExistence type="inferred from homology"/>
<dbReference type="GO" id="GO:0005524">
    <property type="term" value="F:ATP binding"/>
    <property type="evidence" value="ECO:0007669"/>
    <property type="project" value="UniProtKB-KW"/>
</dbReference>
<keyword evidence="11" id="KW-1185">Reference proteome</keyword>
<feature type="domain" description="RNA 3'-terminal phosphate cyclase" evidence="7">
    <location>
        <begin position="12"/>
        <end position="335"/>
    </location>
</feature>
<accession>A0A1X7P1H8</accession>
<organism evidence="10 11">
    <name type="scientific">Methanohalophilus portucalensis FDF-1</name>
    <dbReference type="NCBI Taxonomy" id="523843"/>
    <lineage>
        <taxon>Archaea</taxon>
        <taxon>Methanobacteriati</taxon>
        <taxon>Methanobacteriota</taxon>
        <taxon>Stenosarchaea group</taxon>
        <taxon>Methanomicrobia</taxon>
        <taxon>Methanosarcinales</taxon>
        <taxon>Methanosarcinaceae</taxon>
        <taxon>Methanohalophilus</taxon>
    </lineage>
</organism>
<dbReference type="Gene3D" id="3.30.360.20">
    <property type="entry name" value="RNA 3'-terminal phosphate cyclase, insert domain"/>
    <property type="match status" value="1"/>
</dbReference>
<dbReference type="Pfam" id="PF01137">
    <property type="entry name" value="RTC"/>
    <property type="match status" value="1"/>
</dbReference>
<dbReference type="PIRSF" id="PIRSF005378">
    <property type="entry name" value="RNA3'_term_phos_cycl_euk"/>
    <property type="match status" value="1"/>
</dbReference>
<feature type="domain" description="RNA 3'-terminal phosphate cyclase insert" evidence="8">
    <location>
        <begin position="186"/>
        <end position="282"/>
    </location>
</feature>
<dbReference type="Proteomes" id="UP000193969">
    <property type="component" value="Unassembled WGS sequence"/>
</dbReference>
<evidence type="ECO:0000313" key="10">
    <source>
        <dbReference type="EMBL" id="SMH44489.1"/>
    </source>
</evidence>
<dbReference type="HAMAP" id="MF_00200">
    <property type="entry name" value="RTC"/>
    <property type="match status" value="1"/>
</dbReference>
<dbReference type="EMBL" id="RJJH01000013">
    <property type="protein sequence ID" value="RNI10050.1"/>
    <property type="molecule type" value="Genomic_DNA"/>
</dbReference>
<protein>
    <recommendedName>
        <fullName evidence="2 5">RNA 3'-terminal phosphate cyclase</fullName>
        <shortName evidence="5">RNA cyclase</shortName>
        <shortName evidence="5">RNA-3'-phosphate cyclase</shortName>
        <ecNumber evidence="5 6">6.5.1.4</ecNumber>
    </recommendedName>
</protein>
<dbReference type="Pfam" id="PF05189">
    <property type="entry name" value="RTC_insert"/>
    <property type="match status" value="1"/>
</dbReference>
<comment type="similarity">
    <text evidence="1 5">Belongs to the RNA 3'-terminal cyclase family. Type 1 subfamily.</text>
</comment>
<dbReference type="Proteomes" id="UP000278252">
    <property type="component" value="Unassembled WGS sequence"/>
</dbReference>
<dbReference type="InterPro" id="IPR037136">
    <property type="entry name" value="RNA3'_phos_cyclase_dom_sf"/>
</dbReference>
<reference evidence="9 12" key="3">
    <citation type="submission" date="2018-10" db="EMBL/GenBank/DDBJ databases">
        <title>Cultivation of a novel Methanohalophilus strain from Kebrit Deep of the Red Sea and a genomic comparison of members of the genus Methanohalophilus.</title>
        <authorList>
            <person name="Guan Y."/>
            <person name="Ngugi D.K."/>
            <person name="Stingl U."/>
        </authorList>
    </citation>
    <scope>NUCLEOTIDE SEQUENCE [LARGE SCALE GENOMIC DNA]</scope>
    <source>
        <strain evidence="9 12">DSM 7471</strain>
    </source>
</reference>
<dbReference type="InterPro" id="IPR036553">
    <property type="entry name" value="RPTC_insert"/>
</dbReference>
<evidence type="ECO:0000259" key="8">
    <source>
        <dbReference type="Pfam" id="PF05189"/>
    </source>
</evidence>
<dbReference type="InterPro" id="IPR013792">
    <property type="entry name" value="RNA3'P_cycl/enolpyr_Trfase_a/b"/>
</dbReference>
<evidence type="ECO:0000259" key="7">
    <source>
        <dbReference type="Pfam" id="PF01137"/>
    </source>
</evidence>
<dbReference type="InterPro" id="IPR013791">
    <property type="entry name" value="RNA3'-term_phos_cycl_insert"/>
</dbReference>
<gene>
    <name evidence="5" type="primary">rtcA</name>
    <name evidence="9" type="ORF">EFE41_08300</name>
    <name evidence="10" type="ORF">SAMN06264941_2089</name>
</gene>
<feature type="binding site" evidence="5">
    <location>
        <begin position="291"/>
        <end position="295"/>
    </location>
    <ligand>
        <name>ATP</name>
        <dbReference type="ChEBI" id="CHEBI:30616"/>
    </ligand>
</feature>
<dbReference type="AlphaFoldDB" id="A0A1X7P1H8"/>
<dbReference type="NCBIfam" id="TIGR03399">
    <property type="entry name" value="RNA_3prim_cycl"/>
    <property type="match status" value="1"/>
</dbReference>
<dbReference type="PANTHER" id="PTHR11096">
    <property type="entry name" value="RNA 3' TERMINAL PHOSPHATE CYCLASE"/>
    <property type="match status" value="1"/>
</dbReference>
<keyword evidence="3 5" id="KW-0436">Ligase</keyword>
<evidence type="ECO:0000256" key="1">
    <source>
        <dbReference type="ARBA" id="ARBA00009206"/>
    </source>
</evidence>
<dbReference type="PANTHER" id="PTHR11096:SF0">
    <property type="entry name" value="RNA 3'-TERMINAL PHOSPHATE CYCLASE"/>
    <property type="match status" value="1"/>
</dbReference>
<dbReference type="SUPFAM" id="SSF55205">
    <property type="entry name" value="EPT/RTPC-like"/>
    <property type="match status" value="1"/>
</dbReference>
<evidence type="ECO:0000313" key="9">
    <source>
        <dbReference type="EMBL" id="RNI10050.1"/>
    </source>
</evidence>
<keyword evidence="5" id="KW-0963">Cytoplasm</keyword>
<dbReference type="GO" id="GO:0006396">
    <property type="term" value="P:RNA processing"/>
    <property type="evidence" value="ECO:0007669"/>
    <property type="project" value="UniProtKB-UniRule"/>
</dbReference>
<dbReference type="RefSeq" id="WP_085503732.1">
    <property type="nucleotide sequence ID" value="NZ_FXBN01000004.1"/>
</dbReference>
<name>A0A1X7P1H8_9EURY</name>
<dbReference type="InterPro" id="IPR023797">
    <property type="entry name" value="RNA3'_phos_cyclase_dom"/>
</dbReference>
<dbReference type="SUPFAM" id="SSF52913">
    <property type="entry name" value="RNA 3'-terminal phosphate cyclase, RPTC, insert domain"/>
    <property type="match status" value="1"/>
</dbReference>
<evidence type="ECO:0000313" key="11">
    <source>
        <dbReference type="Proteomes" id="UP000193969"/>
    </source>
</evidence>
<evidence type="ECO:0000256" key="4">
    <source>
        <dbReference type="ARBA" id="ARBA00022741"/>
    </source>
</evidence>
<evidence type="ECO:0000256" key="3">
    <source>
        <dbReference type="ARBA" id="ARBA00022598"/>
    </source>
</evidence>
<reference evidence="11" key="2">
    <citation type="submission" date="2017-04" db="EMBL/GenBank/DDBJ databases">
        <authorList>
            <person name="Varghese N."/>
            <person name="Submissions S."/>
        </authorList>
    </citation>
    <scope>NUCLEOTIDE SEQUENCE [LARGE SCALE GENOMIC DNA]</scope>
    <source>
        <strain evidence="11">FDF-1</strain>
    </source>
</reference>
<comment type="subcellular location">
    <subcellularLocation>
        <location evidence="5">Cytoplasm</location>
    </subcellularLocation>
</comment>
<comment type="function">
    <text evidence="5">Catalyzes the conversion of 3'-phosphate to a 2',3'-cyclic phosphodiester at the end of RNA. The mechanism of action of the enzyme occurs in 3 steps: (A) adenylation of the enzyme by ATP; (B) transfer of adenylate to an RNA-N3'P to produce RNA-N3'PP5'A; (C) and attack of the adjacent 2'-hydroxyl on the 3'-phosphorus in the diester linkage to produce the cyclic end product. The biological role of this enzyme is unknown but it is likely to function in some aspects of cellular RNA processing.</text>
</comment>
<evidence type="ECO:0000256" key="2">
    <source>
        <dbReference type="ARBA" id="ARBA00021428"/>
    </source>
</evidence>
<feature type="active site" description="Tele-AMP-histidine intermediate" evidence="5">
    <location>
        <position position="317"/>
    </location>
</feature>
<evidence type="ECO:0000256" key="5">
    <source>
        <dbReference type="HAMAP-Rule" id="MF_00200"/>
    </source>
</evidence>
<keyword evidence="4 5" id="KW-0547">Nucleotide-binding</keyword>
<dbReference type="GO" id="GO:0005737">
    <property type="term" value="C:cytoplasm"/>
    <property type="evidence" value="ECO:0007669"/>
    <property type="project" value="UniProtKB-SubCell"/>
</dbReference>
<dbReference type="EC" id="6.5.1.4" evidence="5 6"/>
<sequence length="351" mass="38104">MSDRILVDGSTGEGGGQIIRTTVALSAVTGIPVKIINIRTHRKVPGLRAQHVAAIMAVAQLCNAEVRGISVSSKEIEFVPGPIISDHIKIEIPTAGSIGLVLQALLIPMTLADQDIQVSIHGGATYGKWSPPLAYIQHILCPFLSRMGFNVTIRILREGYYPRGGAQVLVKVAPPKDGIKAIDLYEREKLLEIKGVTHSSSDLERADVSAREADVIQDYLAQRYDVPINIDTQYSPSYSTGSGVTLWAVFENSIIGTDGLGERGVRAEDVGLDAAENLSRCIKSGATVDEFMCDQVIPYMALANGQSRFKATSVTSHARTNMDIVKRFLKVKFSVFKEQNLWAVLVQPSTS</sequence>
<evidence type="ECO:0000313" key="12">
    <source>
        <dbReference type="Proteomes" id="UP000278252"/>
    </source>
</evidence>
<dbReference type="InterPro" id="IPR000228">
    <property type="entry name" value="RNA3'_term_phos_cyc"/>
</dbReference>
<dbReference type="Gene3D" id="3.65.10.20">
    <property type="entry name" value="RNA 3'-terminal phosphate cyclase domain"/>
    <property type="match status" value="1"/>
</dbReference>
<dbReference type="EMBL" id="FXBN01000004">
    <property type="protein sequence ID" value="SMH44489.1"/>
    <property type="molecule type" value="Genomic_DNA"/>
</dbReference>
<evidence type="ECO:0000256" key="6">
    <source>
        <dbReference type="NCBIfam" id="TIGR03399"/>
    </source>
</evidence>
<feature type="binding site" evidence="5">
    <location>
        <position position="103"/>
    </location>
    <ligand>
        <name>ATP</name>
        <dbReference type="ChEBI" id="CHEBI:30616"/>
    </ligand>
</feature>
<dbReference type="InterPro" id="IPR017770">
    <property type="entry name" value="RNA3'_term_phos_cyc_type_1"/>
</dbReference>
<comment type="catalytic activity">
    <reaction evidence="5">
        <text>a 3'-end 3'-phospho-ribonucleotide-RNA + ATP = a 3'-end 2',3'-cyclophospho-ribonucleotide-RNA + AMP + diphosphate</text>
        <dbReference type="Rhea" id="RHEA:23976"/>
        <dbReference type="Rhea" id="RHEA-COMP:10463"/>
        <dbReference type="Rhea" id="RHEA-COMP:10464"/>
        <dbReference type="ChEBI" id="CHEBI:30616"/>
        <dbReference type="ChEBI" id="CHEBI:33019"/>
        <dbReference type="ChEBI" id="CHEBI:83062"/>
        <dbReference type="ChEBI" id="CHEBI:83064"/>
        <dbReference type="ChEBI" id="CHEBI:456215"/>
        <dbReference type="EC" id="6.5.1.4"/>
    </reaction>
</comment>
<keyword evidence="5" id="KW-0067">ATP-binding</keyword>
<dbReference type="OrthoDB" id="7994at2157"/>